<dbReference type="GO" id="GO:0042470">
    <property type="term" value="C:melanosome"/>
    <property type="evidence" value="ECO:0007669"/>
    <property type="project" value="UniProtKB-SubCell"/>
</dbReference>
<gene>
    <name evidence="25" type="primary">CD63</name>
</gene>
<evidence type="ECO:0000256" key="6">
    <source>
        <dbReference type="ARBA" id="ARBA00004559"/>
    </source>
</evidence>
<feature type="transmembrane region" description="Helical" evidence="24">
    <location>
        <begin position="200"/>
        <end position="225"/>
    </location>
</feature>
<evidence type="ECO:0000256" key="18">
    <source>
        <dbReference type="ARBA" id="ARBA00023180"/>
    </source>
</evidence>
<evidence type="ECO:0000256" key="10">
    <source>
        <dbReference type="ARBA" id="ARBA00022475"/>
    </source>
</evidence>
<evidence type="ECO:0000256" key="8">
    <source>
        <dbReference type="ARBA" id="ARBA00006840"/>
    </source>
</evidence>
<reference evidence="25" key="3">
    <citation type="submission" date="2025-09" db="UniProtKB">
        <authorList>
            <consortium name="Ensembl"/>
        </authorList>
    </citation>
    <scope>IDENTIFICATION</scope>
    <source>
        <strain evidence="25">Glennie</strain>
    </source>
</reference>
<keyword evidence="9" id="KW-0813">Transport</keyword>
<dbReference type="GeneTree" id="ENSGT00940000156832"/>
<dbReference type="GO" id="GO:0070062">
    <property type="term" value="C:extracellular exosome"/>
    <property type="evidence" value="ECO:0007669"/>
    <property type="project" value="Ensembl"/>
</dbReference>
<evidence type="ECO:0000313" key="26">
    <source>
        <dbReference type="Proteomes" id="UP000002279"/>
    </source>
</evidence>
<dbReference type="FunFam" id="1.10.1450.10:FF:000019">
    <property type="entry name" value="Tetraspanin"/>
    <property type="match status" value="1"/>
</dbReference>
<evidence type="ECO:0000256" key="4">
    <source>
        <dbReference type="ARBA" id="ARBA00004241"/>
    </source>
</evidence>
<evidence type="ECO:0000256" key="11">
    <source>
        <dbReference type="ARBA" id="ARBA00022525"/>
    </source>
</evidence>
<dbReference type="Proteomes" id="UP000002279">
    <property type="component" value="Chromosome 10"/>
</dbReference>
<comment type="similarity">
    <text evidence="8 24">Belongs to the tetraspanin (TM4SF) family.</text>
</comment>
<dbReference type="GO" id="GO:0009986">
    <property type="term" value="C:cell surface"/>
    <property type="evidence" value="ECO:0007669"/>
    <property type="project" value="UniProtKB-SubCell"/>
</dbReference>
<protein>
    <recommendedName>
        <fullName evidence="24">Tetraspanin</fullName>
    </recommendedName>
</protein>
<comment type="function">
    <text evidence="21">Functions as a cell surface receptor for TIMP1 and plays a role in the activation of cellular signaling cascades. Plays a role in the activation of ITGB1 and integrin signaling, leading to the activation of AKT, FAK/PTK2 and MAP kinases. Promotes cell survival, reorganization of the actin cytoskeleton, cell adhesion, spreading and migration, via its role in the activation of AKT and FAK/PTK2. Plays a role in VEGFA signaling via its role in regulating the internalization of KDR/VEGFR2. Plays a role in intracellular vesicular transport processes, and is required for normal trafficking of the PMEL luminal domain that is essential for the development and maturation of melanocytes. Plays a role in the adhesion of leukocytes onto endothelial cells via its role in the regulation of SELP trafficking. May play a role in mast cell degranulation in response to Ms4a2/FceRI stimulation, but not in mast cell degranulation in response to other stimuli.</text>
</comment>
<dbReference type="InterPro" id="IPR008952">
    <property type="entry name" value="Tetraspanin_EC2_sf"/>
</dbReference>
<dbReference type="PIRSF" id="PIRSF002419">
    <property type="entry name" value="Tetraspanin"/>
    <property type="match status" value="1"/>
</dbReference>
<dbReference type="GO" id="GO:0015031">
    <property type="term" value="P:protein transport"/>
    <property type="evidence" value="ECO:0007669"/>
    <property type="project" value="UniProtKB-KW"/>
</dbReference>
<dbReference type="Ensembl" id="ENSOANT00000071049.1">
    <property type="protein sequence ID" value="ENSOANP00000043968.1"/>
    <property type="gene ID" value="ENSOANG00000051154.1"/>
</dbReference>
<proteinExistence type="inferred from homology"/>
<dbReference type="InParanoid" id="A0A6I8NTU3"/>
<evidence type="ECO:0000256" key="21">
    <source>
        <dbReference type="ARBA" id="ARBA00043922"/>
    </source>
</evidence>
<keyword evidence="19" id="KW-0458">Lysosome</keyword>
<dbReference type="GO" id="GO:0031904">
    <property type="term" value="C:endosome lumen"/>
    <property type="evidence" value="ECO:0007669"/>
    <property type="project" value="Ensembl"/>
</dbReference>
<keyword evidence="12 24" id="KW-0812">Transmembrane</keyword>
<name>A0A6I8NTU3_ORNAN</name>
<dbReference type="PROSITE" id="PS00421">
    <property type="entry name" value="TM4_1"/>
    <property type="match status" value="1"/>
</dbReference>
<keyword evidence="10" id="KW-1003">Cell membrane</keyword>
<evidence type="ECO:0000256" key="17">
    <source>
        <dbReference type="ARBA" id="ARBA00023139"/>
    </source>
</evidence>
<evidence type="ECO:0000256" key="24">
    <source>
        <dbReference type="RuleBase" id="RU361218"/>
    </source>
</evidence>
<evidence type="ECO:0000256" key="2">
    <source>
        <dbReference type="ARBA" id="ARBA00004155"/>
    </source>
</evidence>
<dbReference type="GO" id="GO:2001046">
    <property type="term" value="P:positive regulation of integrin-mediated signaling pathway"/>
    <property type="evidence" value="ECO:0007669"/>
    <property type="project" value="Ensembl"/>
</dbReference>
<dbReference type="GO" id="GO:0032585">
    <property type="term" value="C:multivesicular body membrane"/>
    <property type="evidence" value="ECO:0007669"/>
    <property type="project" value="Ensembl"/>
</dbReference>
<dbReference type="GO" id="GO:1900746">
    <property type="term" value="P:regulation of vascular endothelial growth factor signaling pathway"/>
    <property type="evidence" value="ECO:0000318"/>
    <property type="project" value="GO_Central"/>
</dbReference>
<comment type="subcellular location">
    <subcellularLocation>
        <location evidence="7">Cell membrane</location>
        <topology evidence="7">Multi-pass membrane protein</topology>
    </subcellularLocation>
    <subcellularLocation>
        <location evidence="4">Cell surface</location>
    </subcellularLocation>
    <subcellularLocation>
        <location evidence="6">Endosome</location>
        <location evidence="6">Multivesicular body</location>
    </subcellularLocation>
    <subcellularLocation>
        <location evidence="1">Late endosome membrane</location>
        <topology evidence="1">Multi-pass membrane protein</topology>
    </subcellularLocation>
    <subcellularLocation>
        <location evidence="2">Lysosome membrane</location>
        <topology evidence="2">Multi-pass membrane protein</topology>
    </subcellularLocation>
    <subcellularLocation>
        <location evidence="3">Melanosome</location>
    </subcellularLocation>
    <subcellularLocation>
        <location evidence="24">Membrane</location>
        <topology evidence="24">Multi-pass membrane protein</topology>
    </subcellularLocation>
    <subcellularLocation>
        <location evidence="5">Secreted</location>
        <location evidence="5">Extracellular exosome</location>
    </subcellularLocation>
</comment>
<dbReference type="GO" id="GO:0007160">
    <property type="term" value="P:cell-matrix adhesion"/>
    <property type="evidence" value="ECO:0007669"/>
    <property type="project" value="Ensembl"/>
</dbReference>
<evidence type="ECO:0000256" key="20">
    <source>
        <dbReference type="ARBA" id="ARBA00023288"/>
    </source>
</evidence>
<evidence type="ECO:0000256" key="7">
    <source>
        <dbReference type="ARBA" id="ARBA00004651"/>
    </source>
</evidence>
<dbReference type="InterPro" id="IPR000301">
    <property type="entry name" value="Tetraspanin_animals"/>
</dbReference>
<dbReference type="GO" id="GO:0097487">
    <property type="term" value="C:multivesicular body, internal vesicle"/>
    <property type="evidence" value="ECO:0007669"/>
    <property type="project" value="Ensembl"/>
</dbReference>
<keyword evidence="13" id="KW-0967">Endosome</keyword>
<keyword evidence="17" id="KW-0564">Palmitate</keyword>
<evidence type="ECO:0000256" key="14">
    <source>
        <dbReference type="ARBA" id="ARBA00022927"/>
    </source>
</evidence>
<reference evidence="25 26" key="1">
    <citation type="journal article" date="2008" name="Nature">
        <title>Genome analysis of the platypus reveals unique signatures of evolution.</title>
        <authorList>
            <person name="Warren W.C."/>
            <person name="Hillier L.W."/>
            <person name="Marshall Graves J.A."/>
            <person name="Birney E."/>
            <person name="Ponting C.P."/>
            <person name="Grutzner F."/>
            <person name="Belov K."/>
            <person name="Miller W."/>
            <person name="Clarke L."/>
            <person name="Chinwalla A.T."/>
            <person name="Yang S.P."/>
            <person name="Heger A."/>
            <person name="Locke D.P."/>
            <person name="Miethke P."/>
            <person name="Waters P.D."/>
            <person name="Veyrunes F."/>
            <person name="Fulton L."/>
            <person name="Fulton B."/>
            <person name="Graves T."/>
            <person name="Wallis J."/>
            <person name="Puente X.S."/>
            <person name="Lopez-Otin C."/>
            <person name="Ordonez G.R."/>
            <person name="Eichler E.E."/>
            <person name="Chen L."/>
            <person name="Cheng Z."/>
            <person name="Deakin J.E."/>
            <person name="Alsop A."/>
            <person name="Thompson K."/>
            <person name="Kirby P."/>
            <person name="Papenfuss A.T."/>
            <person name="Wakefield M.J."/>
            <person name="Olender T."/>
            <person name="Lancet D."/>
            <person name="Huttley G.A."/>
            <person name="Smit A.F."/>
            <person name="Pask A."/>
            <person name="Temple-Smith P."/>
            <person name="Batzer M.A."/>
            <person name="Walker J.A."/>
            <person name="Konkel M.K."/>
            <person name="Harris R.S."/>
            <person name="Whittington C.M."/>
            <person name="Wong E.S."/>
            <person name="Gemmell N.J."/>
            <person name="Buschiazzo E."/>
            <person name="Vargas Jentzsch I.M."/>
            <person name="Merkel A."/>
            <person name="Schmitz J."/>
            <person name="Zemann A."/>
            <person name="Churakov G."/>
            <person name="Kriegs J.O."/>
            <person name="Brosius J."/>
            <person name="Murchison E.P."/>
            <person name="Sachidanandam R."/>
            <person name="Smith C."/>
            <person name="Hannon G.J."/>
            <person name="Tsend-Ayush E."/>
            <person name="McMillan D."/>
            <person name="Attenborough R."/>
            <person name="Rens W."/>
            <person name="Ferguson-Smith M."/>
            <person name="Lefevre C.M."/>
            <person name="Sharp J.A."/>
            <person name="Nicholas K.R."/>
            <person name="Ray D.A."/>
            <person name="Kube M."/>
            <person name="Reinhardt R."/>
            <person name="Pringle T.H."/>
            <person name="Taylor J."/>
            <person name="Jones R.C."/>
            <person name="Nixon B."/>
            <person name="Dacheux J.L."/>
            <person name="Niwa H."/>
            <person name="Sekita Y."/>
            <person name="Huang X."/>
            <person name="Stark A."/>
            <person name="Kheradpour P."/>
            <person name="Kellis M."/>
            <person name="Flicek P."/>
            <person name="Chen Y."/>
            <person name="Webber C."/>
            <person name="Hardison R."/>
            <person name="Nelson J."/>
            <person name="Hallsworth-Pepin K."/>
            <person name="Delehaunty K."/>
            <person name="Markovic C."/>
            <person name="Minx P."/>
            <person name="Feng Y."/>
            <person name="Kremitzki C."/>
            <person name="Mitreva M."/>
            <person name="Glasscock J."/>
            <person name="Wylie T."/>
            <person name="Wohldmann P."/>
            <person name="Thiru P."/>
            <person name="Nhan M.N."/>
            <person name="Pohl C.S."/>
            <person name="Smith S.M."/>
            <person name="Hou S."/>
            <person name="Nefedov M."/>
            <person name="de Jong P.J."/>
            <person name="Renfree M.B."/>
            <person name="Mardis E.R."/>
            <person name="Wilson R.K."/>
        </authorList>
    </citation>
    <scope>NUCLEOTIDE SEQUENCE [LARGE SCALE GENOMIC DNA]</scope>
    <source>
        <strain evidence="25 26">Glennie</strain>
    </source>
</reference>
<dbReference type="Gene3D" id="1.10.1450.10">
    <property type="entry name" value="Tetraspanin"/>
    <property type="match status" value="1"/>
</dbReference>
<evidence type="ECO:0000256" key="22">
    <source>
        <dbReference type="ARBA" id="ARBA00046382"/>
    </source>
</evidence>
<dbReference type="GO" id="GO:0002092">
    <property type="term" value="P:positive regulation of receptor internalization"/>
    <property type="evidence" value="ECO:0007669"/>
    <property type="project" value="Ensembl"/>
</dbReference>
<dbReference type="GO" id="GO:0005765">
    <property type="term" value="C:lysosomal membrane"/>
    <property type="evidence" value="ECO:0007669"/>
    <property type="project" value="UniProtKB-SubCell"/>
</dbReference>
<dbReference type="PANTHER" id="PTHR19282:SF471">
    <property type="entry name" value="CD63 ANTIGEN"/>
    <property type="match status" value="1"/>
</dbReference>
<accession>A0A6I8NTU3</accession>
<evidence type="ECO:0000256" key="13">
    <source>
        <dbReference type="ARBA" id="ARBA00022753"/>
    </source>
</evidence>
<dbReference type="PRINTS" id="PR00259">
    <property type="entry name" value="TMFOUR"/>
</dbReference>
<dbReference type="Bgee" id="ENSOANG00000051154">
    <property type="expression patterns" value="Expressed in endometrium and 7 other cell types or tissues"/>
</dbReference>
<evidence type="ECO:0000313" key="25">
    <source>
        <dbReference type="Ensembl" id="ENSOANP00000043968.1"/>
    </source>
</evidence>
<dbReference type="SUPFAM" id="SSF48652">
    <property type="entry name" value="Tetraspanin"/>
    <property type="match status" value="1"/>
</dbReference>
<keyword evidence="15 24" id="KW-1133">Transmembrane helix</keyword>
<feature type="transmembrane region" description="Helical" evidence="24">
    <location>
        <begin position="12"/>
        <end position="39"/>
    </location>
</feature>
<feature type="transmembrane region" description="Helical" evidence="24">
    <location>
        <begin position="51"/>
        <end position="73"/>
    </location>
</feature>
<keyword evidence="20" id="KW-0449">Lipoprotein</keyword>
<feature type="transmembrane region" description="Helical" evidence="24">
    <location>
        <begin position="80"/>
        <end position="107"/>
    </location>
</feature>
<evidence type="ECO:0000256" key="12">
    <source>
        <dbReference type="ARBA" id="ARBA00022692"/>
    </source>
</evidence>
<dbReference type="InterPro" id="IPR018503">
    <property type="entry name" value="Tetraspanin_CS"/>
</dbReference>
<organism evidence="25 26">
    <name type="scientific">Ornithorhynchus anatinus</name>
    <name type="common">Duckbill platypus</name>
    <dbReference type="NCBI Taxonomy" id="9258"/>
    <lineage>
        <taxon>Eukaryota</taxon>
        <taxon>Metazoa</taxon>
        <taxon>Chordata</taxon>
        <taxon>Craniata</taxon>
        <taxon>Vertebrata</taxon>
        <taxon>Euteleostomi</taxon>
        <taxon>Mammalia</taxon>
        <taxon>Monotremata</taxon>
        <taxon>Ornithorhynchidae</taxon>
        <taxon>Ornithorhynchus</taxon>
    </lineage>
</organism>
<keyword evidence="26" id="KW-1185">Reference proteome</keyword>
<dbReference type="FunCoup" id="A0A6I8NTU3">
    <property type="interactions" value="382"/>
</dbReference>
<comment type="subunit">
    <text evidence="22">Interacts with TIMP1 and ITGB1 and recruits TIMP1 to ITGB1. Interacts with CD9. Identified in a complex with CD9 and ITGB3. Interacts with PMEL. Interacts with KDR/VEGFR2; identified in a complex with ITGB1 and KDR/VEGFR2 and is required to recruit KDR to ITGB1 complexes. Interacts with SYT7.</text>
</comment>
<evidence type="ECO:0000256" key="16">
    <source>
        <dbReference type="ARBA" id="ARBA00023136"/>
    </source>
</evidence>
<keyword evidence="14" id="KW-0653">Protein transport</keyword>
<reference evidence="25" key="2">
    <citation type="submission" date="2025-08" db="UniProtKB">
        <authorList>
            <consortium name="Ensembl"/>
        </authorList>
    </citation>
    <scope>IDENTIFICATION</scope>
    <source>
        <strain evidence="25">Glennie</strain>
    </source>
</reference>
<evidence type="ECO:0000256" key="15">
    <source>
        <dbReference type="ARBA" id="ARBA00022989"/>
    </source>
</evidence>
<keyword evidence="11" id="KW-0964">Secreted</keyword>
<keyword evidence="18" id="KW-0325">Glycoprotein</keyword>
<evidence type="ECO:0000256" key="1">
    <source>
        <dbReference type="ARBA" id="ARBA00004107"/>
    </source>
</evidence>
<evidence type="ECO:0000256" key="9">
    <source>
        <dbReference type="ARBA" id="ARBA00022448"/>
    </source>
</evidence>
<dbReference type="GO" id="GO:1901379">
    <property type="term" value="P:regulation of potassium ion transmembrane transport"/>
    <property type="evidence" value="ECO:0007669"/>
    <property type="project" value="Ensembl"/>
</dbReference>
<dbReference type="GO" id="GO:0035646">
    <property type="term" value="P:endosome to melanosome transport"/>
    <property type="evidence" value="ECO:0007669"/>
    <property type="project" value="Ensembl"/>
</dbReference>
<sequence length="235" mass="25506">MAVEGGAKCVKYLLYIFLLVFWVCSVGLIAVGAMAQISVNRAVALGESTGSVAPIVIIAVGAGLFLIAFVGCCGTCRESYCLIATFAAFLTLIVLVEVAAAIAGYVFRDKLKSEFEKRFRVQMAEYQKKCHPDVDSMQKDFKCCGAHNYTDWKSIPNFNSSVPDSCCLNVTQGCGTDFELRNIYQKGCVETFGGWLRRNVLLLAGVGLGIAFVEVLGIAFSCCLMKSIRSGYEVM</sequence>
<dbReference type="PANTHER" id="PTHR19282">
    <property type="entry name" value="TETRASPANIN"/>
    <property type="match status" value="1"/>
</dbReference>
<evidence type="ECO:0000256" key="19">
    <source>
        <dbReference type="ARBA" id="ARBA00023228"/>
    </source>
</evidence>
<evidence type="ECO:0000256" key="23">
    <source>
        <dbReference type="PIRSR" id="PIRSR002419-1"/>
    </source>
</evidence>
<keyword evidence="16 24" id="KW-0472">Membrane</keyword>
<dbReference type="GO" id="GO:0005886">
    <property type="term" value="C:plasma membrane"/>
    <property type="evidence" value="ECO:0000318"/>
    <property type="project" value="GO_Central"/>
</dbReference>
<dbReference type="GO" id="GO:0005654">
    <property type="term" value="C:nucleoplasm"/>
    <property type="evidence" value="ECO:0007669"/>
    <property type="project" value="Ensembl"/>
</dbReference>
<keyword evidence="23" id="KW-1015">Disulfide bond</keyword>
<dbReference type="GO" id="GO:0016477">
    <property type="term" value="P:cell migration"/>
    <property type="evidence" value="ECO:0007669"/>
    <property type="project" value="Ensembl"/>
</dbReference>
<dbReference type="OMA" id="RSWDIMQ"/>
<dbReference type="InterPro" id="IPR018499">
    <property type="entry name" value="Tetraspanin/Peripherin"/>
</dbReference>
<evidence type="ECO:0000256" key="3">
    <source>
        <dbReference type="ARBA" id="ARBA00004223"/>
    </source>
</evidence>
<evidence type="ECO:0000256" key="5">
    <source>
        <dbReference type="ARBA" id="ARBA00004550"/>
    </source>
</evidence>
<dbReference type="AlphaFoldDB" id="A0A6I8NTU3"/>
<feature type="disulfide bond" evidence="23">
    <location>
        <begin position="143"/>
        <end position="174"/>
    </location>
</feature>
<dbReference type="Pfam" id="PF00335">
    <property type="entry name" value="Tetraspanin"/>
    <property type="match status" value="1"/>
</dbReference>